<feature type="compositionally biased region" description="Polar residues" evidence="1">
    <location>
        <begin position="37"/>
        <end position="51"/>
    </location>
</feature>
<dbReference type="Proteomes" id="UP000627838">
    <property type="component" value="Unassembled WGS sequence"/>
</dbReference>
<proteinExistence type="predicted"/>
<evidence type="ECO:0008006" key="4">
    <source>
        <dbReference type="Google" id="ProtNLM"/>
    </source>
</evidence>
<dbReference type="EMBL" id="JADBDZ010000001">
    <property type="protein sequence ID" value="MBE1533991.1"/>
    <property type="molecule type" value="Genomic_DNA"/>
</dbReference>
<accession>A0ABR9JTU4</accession>
<keyword evidence="3" id="KW-1185">Reference proteome</keyword>
<feature type="compositionally biased region" description="Acidic residues" evidence="1">
    <location>
        <begin position="9"/>
        <end position="27"/>
    </location>
</feature>
<feature type="region of interest" description="Disordered" evidence="1">
    <location>
        <begin position="191"/>
        <end position="210"/>
    </location>
</feature>
<name>A0ABR9JTU4_9ACTN</name>
<protein>
    <recommendedName>
        <fullName evidence="4">Type VII secretion system (Wss) protein ESAT-6</fullName>
    </recommendedName>
</protein>
<dbReference type="RefSeq" id="WP_192760443.1">
    <property type="nucleotide sequence ID" value="NZ_JADBDZ010000001.1"/>
</dbReference>
<evidence type="ECO:0000313" key="2">
    <source>
        <dbReference type="EMBL" id="MBE1533991.1"/>
    </source>
</evidence>
<sequence>MTDPITSEYDTDPIDPPDPDAEAEEGAEPPPPPDLGNTDSPDLTVWSSRPSFNDPPKPIGQNGSGEPPPEVSADSEPFSINLETMATQLGSMLSTSRDLVAKYEALRSTVLSTQATVFGQESEEDDGLFDFSTGQYWDWTDGDAPTVWQEPAKRFAEHMNPAQQKALQHIGGVLELVGEYIALANHTGQTYSEADRNSKFPPPPGNSVTG</sequence>
<feature type="region of interest" description="Disordered" evidence="1">
    <location>
        <begin position="1"/>
        <end position="76"/>
    </location>
</feature>
<comment type="caution">
    <text evidence="2">The sequence shown here is derived from an EMBL/GenBank/DDBJ whole genome shotgun (WGS) entry which is preliminary data.</text>
</comment>
<gene>
    <name evidence="2" type="ORF">H4W34_003824</name>
</gene>
<evidence type="ECO:0000313" key="3">
    <source>
        <dbReference type="Proteomes" id="UP000627838"/>
    </source>
</evidence>
<organism evidence="2 3">
    <name type="scientific">Actinomadura algeriensis</name>
    <dbReference type="NCBI Taxonomy" id="1679523"/>
    <lineage>
        <taxon>Bacteria</taxon>
        <taxon>Bacillati</taxon>
        <taxon>Actinomycetota</taxon>
        <taxon>Actinomycetes</taxon>
        <taxon>Streptosporangiales</taxon>
        <taxon>Thermomonosporaceae</taxon>
        <taxon>Actinomadura</taxon>
    </lineage>
</organism>
<feature type="compositionally biased region" description="Pro residues" evidence="1">
    <location>
        <begin position="200"/>
        <end position="210"/>
    </location>
</feature>
<reference evidence="2 3" key="1">
    <citation type="submission" date="2020-10" db="EMBL/GenBank/DDBJ databases">
        <title>Sequencing the genomes of 1000 actinobacteria strains.</title>
        <authorList>
            <person name="Klenk H.-P."/>
        </authorList>
    </citation>
    <scope>NUCLEOTIDE SEQUENCE [LARGE SCALE GENOMIC DNA]</scope>
    <source>
        <strain evidence="2 3">DSM 46744</strain>
    </source>
</reference>
<evidence type="ECO:0000256" key="1">
    <source>
        <dbReference type="SAM" id="MobiDB-lite"/>
    </source>
</evidence>